<dbReference type="SUPFAM" id="SSF52075">
    <property type="entry name" value="Outer arm dynein light chain 1"/>
    <property type="match status" value="1"/>
</dbReference>
<keyword evidence="1" id="KW-1185">Reference proteome</keyword>
<reference evidence="2" key="2">
    <citation type="submission" date="2017-02" db="UniProtKB">
        <authorList>
            <consortium name="WormBaseParasite"/>
        </authorList>
    </citation>
    <scope>IDENTIFICATION</scope>
</reference>
<protein>
    <submittedName>
        <fullName evidence="2">Opticin</fullName>
    </submittedName>
</protein>
<dbReference type="WBParaSite" id="ACAC_0000634101-mRNA-1">
    <property type="protein sequence ID" value="ACAC_0000634101-mRNA-1"/>
    <property type="gene ID" value="ACAC_0000634101"/>
</dbReference>
<name>A0A0K0D8E6_ANGCA</name>
<evidence type="ECO:0000313" key="2">
    <source>
        <dbReference type="WBParaSite" id="ACAC_0000634101-mRNA-1"/>
    </source>
</evidence>
<organism evidence="1 2">
    <name type="scientific">Angiostrongylus cantonensis</name>
    <name type="common">Rat lungworm</name>
    <dbReference type="NCBI Taxonomy" id="6313"/>
    <lineage>
        <taxon>Eukaryota</taxon>
        <taxon>Metazoa</taxon>
        <taxon>Ecdysozoa</taxon>
        <taxon>Nematoda</taxon>
        <taxon>Chromadorea</taxon>
        <taxon>Rhabditida</taxon>
        <taxon>Rhabditina</taxon>
        <taxon>Rhabditomorpha</taxon>
        <taxon>Strongyloidea</taxon>
        <taxon>Metastrongylidae</taxon>
        <taxon>Angiostrongylus</taxon>
    </lineage>
</organism>
<evidence type="ECO:0000313" key="1">
    <source>
        <dbReference type="Proteomes" id="UP000035642"/>
    </source>
</evidence>
<dbReference type="STRING" id="6313.A0A0K0D8E6"/>
<accession>A0A0K0D8E6</accession>
<dbReference type="InterPro" id="IPR001611">
    <property type="entry name" value="Leu-rich_rpt"/>
</dbReference>
<dbReference type="Gene3D" id="3.80.10.10">
    <property type="entry name" value="Ribonuclease Inhibitor"/>
    <property type="match status" value="1"/>
</dbReference>
<dbReference type="InterPro" id="IPR032675">
    <property type="entry name" value="LRR_dom_sf"/>
</dbReference>
<sequence length="99" mass="11389">LRALYLGDNDFEMLPGDVMNLRNLQILVLRDNDLLTIPREIGHLTNLKELHIQGQYVPMRLLILTRQSYNIPLLSLRCGNSKSVLLVANLQLFAIFFNL</sequence>
<reference evidence="1" key="1">
    <citation type="submission" date="2012-09" db="EMBL/GenBank/DDBJ databases">
        <authorList>
            <person name="Martin A.A."/>
        </authorList>
    </citation>
    <scope>NUCLEOTIDE SEQUENCE</scope>
</reference>
<proteinExistence type="predicted"/>
<dbReference type="AlphaFoldDB" id="A0A0K0D8E6"/>
<dbReference type="Proteomes" id="UP000035642">
    <property type="component" value="Unassembled WGS sequence"/>
</dbReference>
<dbReference type="Pfam" id="PF13855">
    <property type="entry name" value="LRR_8"/>
    <property type="match status" value="1"/>
</dbReference>